<accession>X7YPX2</accession>
<protein>
    <submittedName>
        <fullName evidence="1">Putative acyltransferase 3</fullName>
    </submittedName>
</protein>
<dbReference type="GO" id="GO:0016746">
    <property type="term" value="F:acyltransferase activity"/>
    <property type="evidence" value="ECO:0007669"/>
    <property type="project" value="UniProtKB-KW"/>
</dbReference>
<reference evidence="1" key="1">
    <citation type="submission" date="2014-01" db="EMBL/GenBank/DDBJ databases">
        <authorList>
            <person name="Brown-Elliot B."/>
            <person name="Wallace R."/>
            <person name="Lenaerts A."/>
            <person name="Ordway D."/>
            <person name="DeGroote M.A."/>
            <person name="Parker T."/>
            <person name="Sizemore C."/>
            <person name="Tallon L.J."/>
            <person name="Sadzewicz L.K."/>
            <person name="Sengamalay N."/>
            <person name="Fraser C.M."/>
            <person name="Hine E."/>
            <person name="Shefchek K.A."/>
            <person name="Das S.P."/>
            <person name="Tettelin H."/>
        </authorList>
    </citation>
    <scope>NUCLEOTIDE SEQUENCE [LARGE SCALE GENOMIC DNA]</scope>
    <source>
        <strain evidence="1">4042</strain>
    </source>
</reference>
<sequence length="77" mass="7772">MVSVIAVFGCLGGITRLYPCRVTDARASPPAGGGRDLPAEFTGQGAHVGGRQVVGVVVDQHVSLDRAADVGAADRVA</sequence>
<proteinExistence type="predicted"/>
<gene>
    <name evidence="1" type="ORF">I553_9863</name>
</gene>
<name>X7YPX2_MYCXE</name>
<dbReference type="EMBL" id="JAOB01000090">
    <property type="protein sequence ID" value="EUA08806.1"/>
    <property type="molecule type" value="Genomic_DNA"/>
</dbReference>
<dbReference type="AlphaFoldDB" id="X7YPX2"/>
<comment type="caution">
    <text evidence="1">The sequence shown here is derived from an EMBL/GenBank/DDBJ whole genome shotgun (WGS) entry which is preliminary data.</text>
</comment>
<keyword evidence="1" id="KW-0012">Acyltransferase</keyword>
<dbReference type="PATRIC" id="fig|1299334.3.peg.9356"/>
<keyword evidence="1" id="KW-0808">Transferase</keyword>
<organism evidence="1">
    <name type="scientific">Mycobacterium xenopi 4042</name>
    <dbReference type="NCBI Taxonomy" id="1299334"/>
    <lineage>
        <taxon>Bacteria</taxon>
        <taxon>Bacillati</taxon>
        <taxon>Actinomycetota</taxon>
        <taxon>Actinomycetes</taxon>
        <taxon>Mycobacteriales</taxon>
        <taxon>Mycobacteriaceae</taxon>
        <taxon>Mycobacterium</taxon>
    </lineage>
</organism>
<evidence type="ECO:0000313" key="1">
    <source>
        <dbReference type="EMBL" id="EUA08806.1"/>
    </source>
</evidence>